<dbReference type="SMART" id="SM01133">
    <property type="entry name" value="DeoC"/>
    <property type="match status" value="1"/>
</dbReference>
<dbReference type="STRING" id="198092.SAMN02745194_03906"/>
<name>A0A1M6NTY8_9PROT</name>
<dbReference type="GO" id="GO:0061595">
    <property type="term" value="F:6-deoxy-6-sulfofructose-1-phosphate aldolase activity"/>
    <property type="evidence" value="ECO:0007669"/>
    <property type="project" value="TreeGrafter"/>
</dbReference>
<dbReference type="AlphaFoldDB" id="A0A1M6NTY8"/>
<dbReference type="Gene3D" id="3.20.20.70">
    <property type="entry name" value="Aldolase class I"/>
    <property type="match status" value="1"/>
</dbReference>
<dbReference type="SUPFAM" id="SSF51569">
    <property type="entry name" value="Aldolase"/>
    <property type="match status" value="1"/>
</dbReference>
<comment type="similarity">
    <text evidence="1">Belongs to the aldolase LacD family.</text>
</comment>
<dbReference type="PANTHER" id="PTHR39340:SF1">
    <property type="entry name" value="SULFOFRUCTOSEPHOSPHATE ALDOLASE"/>
    <property type="match status" value="1"/>
</dbReference>
<dbReference type="EMBL" id="FQZF01000027">
    <property type="protein sequence ID" value="SHJ99094.1"/>
    <property type="molecule type" value="Genomic_DNA"/>
</dbReference>
<dbReference type="InterPro" id="IPR002915">
    <property type="entry name" value="DeoC/FbaB/LacD_aldolase"/>
</dbReference>
<evidence type="ECO:0000313" key="3">
    <source>
        <dbReference type="EMBL" id="SHJ99094.1"/>
    </source>
</evidence>
<keyword evidence="4" id="KW-1185">Reference proteome</keyword>
<organism evidence="3 4">
    <name type="scientific">Muricoccus roseus</name>
    <dbReference type="NCBI Taxonomy" id="198092"/>
    <lineage>
        <taxon>Bacteria</taxon>
        <taxon>Pseudomonadati</taxon>
        <taxon>Pseudomonadota</taxon>
        <taxon>Alphaproteobacteria</taxon>
        <taxon>Acetobacterales</taxon>
        <taxon>Roseomonadaceae</taxon>
        <taxon>Muricoccus</taxon>
    </lineage>
</organism>
<dbReference type="Pfam" id="PF01791">
    <property type="entry name" value="DeoC"/>
    <property type="match status" value="1"/>
</dbReference>
<gene>
    <name evidence="3" type="ORF">SAMN02745194_03906</name>
</gene>
<dbReference type="NCBIfam" id="NF009498">
    <property type="entry name" value="PRK12858.1"/>
    <property type="match status" value="1"/>
</dbReference>
<keyword evidence="2" id="KW-0456">Lyase</keyword>
<evidence type="ECO:0000256" key="2">
    <source>
        <dbReference type="ARBA" id="ARBA00023239"/>
    </source>
</evidence>
<proteinExistence type="inferred from homology"/>
<dbReference type="Proteomes" id="UP000184387">
    <property type="component" value="Unassembled WGS sequence"/>
</dbReference>
<protein>
    <submittedName>
        <fullName evidence="3">Tagatose 1,6-diphosphate aldolase</fullName>
    </submittedName>
</protein>
<dbReference type="PANTHER" id="PTHR39340">
    <property type="entry name" value="SULFOFRUCTOSEPHOSPHATE ALDOLASE"/>
    <property type="match status" value="1"/>
</dbReference>
<dbReference type="OrthoDB" id="9802970at2"/>
<reference evidence="3 4" key="1">
    <citation type="submission" date="2016-11" db="EMBL/GenBank/DDBJ databases">
        <authorList>
            <person name="Jaros S."/>
            <person name="Januszkiewicz K."/>
            <person name="Wedrychowicz H."/>
        </authorList>
    </citation>
    <scope>NUCLEOTIDE SEQUENCE [LARGE SCALE GENOMIC DNA]</scope>
    <source>
        <strain evidence="3 4">DSM 14916</strain>
    </source>
</reference>
<dbReference type="RefSeq" id="WP_073137831.1">
    <property type="nucleotide sequence ID" value="NZ_FQZF01000027.1"/>
</dbReference>
<sequence>MQISAGKLWSLRRLSDSRGFFTMIAVDQRPGVEQLVADRHGSPDWREIGRIKRLLIEELSPHASAMLLDPQYAYPFASQSVDPSRGLLITLEQFACEEGPGGRKTLIYPGWSVAKIKRLGADGVKLMLWYRPDAAPDVLAHQHALVEQVGRECREHDIAFLLEPLVYPLGGSAAGDSYHEDADKRPEMVLATVEEFRKERYGIDIFKLETPIAAKAIVDPDDGSAEAAQTQEWFDRIDAMLDRPWVMLSAGAAMEPFRRILTYAFRAGASGYLAGRAIWWPAALEYPDWDAFRTRVREHGLPYVSLVQSLLAQHGRPWMSKPAFSGSPEMAHAGPEFLQNYQG</sequence>
<evidence type="ECO:0000256" key="1">
    <source>
        <dbReference type="ARBA" id="ARBA00008679"/>
    </source>
</evidence>
<dbReference type="InterPro" id="IPR050552">
    <property type="entry name" value="LacD_aldolase"/>
</dbReference>
<accession>A0A1M6NTY8</accession>
<dbReference type="GO" id="GO:1902777">
    <property type="term" value="P:6-sulfoquinovose(1-) catabolic process"/>
    <property type="evidence" value="ECO:0007669"/>
    <property type="project" value="TreeGrafter"/>
</dbReference>
<evidence type="ECO:0000313" key="4">
    <source>
        <dbReference type="Proteomes" id="UP000184387"/>
    </source>
</evidence>
<dbReference type="InterPro" id="IPR013785">
    <property type="entry name" value="Aldolase_TIM"/>
</dbReference>